<organism evidence="1 2">
    <name type="scientific">Rhodococcus koreensis</name>
    <dbReference type="NCBI Taxonomy" id="99653"/>
    <lineage>
        <taxon>Bacteria</taxon>
        <taxon>Bacillati</taxon>
        <taxon>Actinomycetota</taxon>
        <taxon>Actinomycetes</taxon>
        <taxon>Mycobacteriales</taxon>
        <taxon>Nocardiaceae</taxon>
        <taxon>Rhodococcus</taxon>
    </lineage>
</organism>
<proteinExistence type="predicted"/>
<evidence type="ECO:0000313" key="1">
    <source>
        <dbReference type="EMBL" id="SEC70199.1"/>
    </source>
</evidence>
<evidence type="ECO:0008006" key="3">
    <source>
        <dbReference type="Google" id="ProtNLM"/>
    </source>
</evidence>
<evidence type="ECO:0000313" key="2">
    <source>
        <dbReference type="Proteomes" id="UP000183561"/>
    </source>
</evidence>
<keyword evidence="2" id="KW-1185">Reference proteome</keyword>
<dbReference type="AlphaFoldDB" id="A0A1H4UN72"/>
<dbReference type="OrthoDB" id="4628830at2"/>
<accession>A0A1H4UN72</accession>
<dbReference type="EMBL" id="FNSV01000005">
    <property type="protein sequence ID" value="SEC70199.1"/>
    <property type="molecule type" value="Genomic_DNA"/>
</dbReference>
<sequence length="111" mass="11382">MGTLKADLEQLDKLGGTLRALADEAGGLRTGPAAGPFASTLGGVMSSVIEASGISADLVDAALVPAIKERLGETGDVMIHVAQEYRNQDESSADRFVAAYTNATGEWSGEA</sequence>
<gene>
    <name evidence="1" type="ORF">SAMN04490239_5111</name>
</gene>
<dbReference type="RefSeq" id="WP_072938737.1">
    <property type="nucleotide sequence ID" value="NZ_FNSV01000005.1"/>
</dbReference>
<protein>
    <recommendedName>
        <fullName evidence="3">Excreted virulence factor EspC, type VII ESX diderm</fullName>
    </recommendedName>
</protein>
<name>A0A1H4UN72_9NOCA</name>
<reference evidence="2" key="1">
    <citation type="submission" date="2016-10" db="EMBL/GenBank/DDBJ databases">
        <authorList>
            <person name="Varghese N."/>
            <person name="Submissions S."/>
        </authorList>
    </citation>
    <scope>NUCLEOTIDE SEQUENCE [LARGE SCALE GENOMIC DNA]</scope>
    <source>
        <strain evidence="2">DSM 44498</strain>
    </source>
</reference>
<dbReference type="Proteomes" id="UP000183561">
    <property type="component" value="Unassembled WGS sequence"/>
</dbReference>